<dbReference type="SUPFAM" id="SSF48403">
    <property type="entry name" value="Ankyrin repeat"/>
    <property type="match status" value="2"/>
</dbReference>
<dbReference type="PANTHER" id="PTHR10039:SF15">
    <property type="entry name" value="NACHT DOMAIN-CONTAINING PROTEIN"/>
    <property type="match status" value="1"/>
</dbReference>
<evidence type="ECO:0000259" key="3">
    <source>
        <dbReference type="Pfam" id="PF24883"/>
    </source>
</evidence>
<evidence type="ECO:0000256" key="2">
    <source>
        <dbReference type="PROSITE-ProRule" id="PRU00023"/>
    </source>
</evidence>
<dbReference type="EMBL" id="QGML01000635">
    <property type="protein sequence ID" value="TVY91143.1"/>
    <property type="molecule type" value="Genomic_DNA"/>
</dbReference>
<proteinExistence type="predicted"/>
<sequence>MAEVLSVAASVAGLISLADIVVGRGYKFLKAIKNAEKTVKSLVHEANVLSGVLHSLSNTIQLLEEDEDSADFDPTTQVHYIEACYQTLLKIQCSFEAALPSTPLSTGQKIRWPLKQSETKELLADVQRHKSTMILAMSATEMSTLFKVLARQDSIQDGIHGLKSHLEADRDERKHIMIDEERLKMLDLLGNVKAQKWQDSNIRLRQPGTGIWFTDGPEFKTWISGSQTMLWINGILQQLEKMVNGENATHNPLAILGSLARQLIVQNEKCFEHLTTFYQDHVTKDHQIRTSTPDELCDLIAKISAHFQNTMIVVDGLDEISENRADTTRFLRGLNDPSRSIKTLFASRPEVDIGHVLEDFKKIPVAAMSSDLRLYVGSEIVRRTREKKLNIRDSSLKEHITKTLIEGADGMFRWVACQMDYLCECSTDRDRREALKQLPPDLPSSYERILERVNRSNKQNQRLVRNALYWIVYAETSLESTGDGDGGYFRKTLTTTQLLQALAVQSEDTVFDSSGMTTEEELLHWCSSLVRRNQSSTGLELAHFTVKEFLISIDPILKPQYMDYRLSGDHSLLAEACVTFLLCTSFDDQPISSIDPVSLFPTACYLDEVWDPFNEKFSFFRYAAEYWITHLRQCKSSSIHEAVNQLFTPERSSTFRLWTNAWFERRYGSRMDERYKPYNDYSDPTSLHWAACFALNDVCVTLIELGMDVEEESKFGRPLNCALKLTNAWGSSFTFEKDEFSTKPGQKETIQVLLNAGANARAEVGPYKDRRSTAFQLAVTADLWHEKPFLATKIMLDSGCTLLSKDLYFILIEIEQLIDEDFFLPNGAGQLVKTFASGFRIYLDPIIYLEFFSFALQMLALGCEEKHISSLFNVTLPEAFPAVVHQELNRLVRLSKKEISLTQLLCQLIHTISDNTETTKTTFQDGLTRAIKYSNFWVAKELLEMNNHWDASLAIGGTTDLYSVLTGGGCIDGLNPVIESLVIHGANVTERNVTGFSPLELCVKERWGFDTFQLLWDSTQATQYYASLDNKLLLADTERLLDLTVVSTDQEVAEFIVQNVSAKGILSEAQWLEIAIYKNTSIIWDALNLQGWDFSKTEPDRQFALHMAARPHIPLGSYKFLLEKGINGSLQDFNGNTPLHNLAQFHDNVSLRKMRLTLEAVVNLDICNRQNLTPLALAIICKNTPATQLLLEAGANPHIVLAHNQTALYLACGVGNADAAKLLLEKGCNPSHQDSYDQTPKDVALTCSYTTLADMIQNAIDERSRVSFENIHGVGMSNPPTEDLHGKLTFRIAETLEPPSLAISSSGSSLKRASSDMDMGSSDIVMGKKLRAI</sequence>
<dbReference type="PROSITE" id="PS50088">
    <property type="entry name" value="ANK_REPEAT"/>
    <property type="match status" value="1"/>
</dbReference>
<dbReference type="Pfam" id="PF24883">
    <property type="entry name" value="NPHP3_N"/>
    <property type="match status" value="1"/>
</dbReference>
<dbReference type="InterPro" id="IPR056884">
    <property type="entry name" value="NPHP3-like_N"/>
</dbReference>
<accession>A0A559MDY4</accession>
<keyword evidence="5" id="KW-1185">Reference proteome</keyword>
<keyword evidence="2" id="KW-0040">ANK repeat</keyword>
<protein>
    <submittedName>
        <fullName evidence="4">Ankyrin</fullName>
    </submittedName>
</protein>
<evidence type="ECO:0000313" key="5">
    <source>
        <dbReference type="Proteomes" id="UP000315522"/>
    </source>
</evidence>
<gene>
    <name evidence="4" type="primary">ANK3_1</name>
    <name evidence="4" type="ORF">LAWI1_G003026</name>
</gene>
<reference evidence="4 5" key="1">
    <citation type="submission" date="2018-05" db="EMBL/GenBank/DDBJ databases">
        <title>Genome sequencing and assembly of the regulated plant pathogen Lachnellula willkommii and related sister species for the development of diagnostic species identification markers.</title>
        <authorList>
            <person name="Giroux E."/>
            <person name="Bilodeau G."/>
        </authorList>
    </citation>
    <scope>NUCLEOTIDE SEQUENCE [LARGE SCALE GENOMIC DNA]</scope>
    <source>
        <strain evidence="4 5">CBS 172.35</strain>
    </source>
</reference>
<dbReference type="InterPro" id="IPR002110">
    <property type="entry name" value="Ankyrin_rpt"/>
</dbReference>
<feature type="domain" description="Nephrocystin 3-like N-terminal" evidence="3">
    <location>
        <begin position="245"/>
        <end position="348"/>
    </location>
</feature>
<dbReference type="InterPro" id="IPR036770">
    <property type="entry name" value="Ankyrin_rpt-contain_sf"/>
</dbReference>
<dbReference type="PROSITE" id="PS50297">
    <property type="entry name" value="ANK_REP_REGION"/>
    <property type="match status" value="1"/>
</dbReference>
<feature type="repeat" description="ANK" evidence="2">
    <location>
        <begin position="1203"/>
        <end position="1235"/>
    </location>
</feature>
<organism evidence="4 5">
    <name type="scientific">Lachnellula willkommii</name>
    <dbReference type="NCBI Taxonomy" id="215461"/>
    <lineage>
        <taxon>Eukaryota</taxon>
        <taxon>Fungi</taxon>
        <taxon>Dikarya</taxon>
        <taxon>Ascomycota</taxon>
        <taxon>Pezizomycotina</taxon>
        <taxon>Leotiomycetes</taxon>
        <taxon>Helotiales</taxon>
        <taxon>Lachnaceae</taxon>
        <taxon>Lachnellula</taxon>
    </lineage>
</organism>
<keyword evidence="1" id="KW-0677">Repeat</keyword>
<name>A0A559MDY4_9HELO</name>
<dbReference type="PANTHER" id="PTHR10039">
    <property type="entry name" value="AMELOGENIN"/>
    <property type="match status" value="1"/>
</dbReference>
<dbReference type="SMART" id="SM00248">
    <property type="entry name" value="ANK"/>
    <property type="match status" value="4"/>
</dbReference>
<dbReference type="Gene3D" id="1.25.40.20">
    <property type="entry name" value="Ankyrin repeat-containing domain"/>
    <property type="match status" value="2"/>
</dbReference>
<dbReference type="Pfam" id="PF12796">
    <property type="entry name" value="Ank_2"/>
    <property type="match status" value="1"/>
</dbReference>
<comment type="caution">
    <text evidence="4">The sequence shown here is derived from an EMBL/GenBank/DDBJ whole genome shotgun (WGS) entry which is preliminary data.</text>
</comment>
<evidence type="ECO:0000313" key="4">
    <source>
        <dbReference type="EMBL" id="TVY91143.1"/>
    </source>
</evidence>
<dbReference type="Proteomes" id="UP000315522">
    <property type="component" value="Unassembled WGS sequence"/>
</dbReference>
<evidence type="ECO:0000256" key="1">
    <source>
        <dbReference type="ARBA" id="ARBA00022737"/>
    </source>
</evidence>